<evidence type="ECO:0000256" key="3">
    <source>
        <dbReference type="SAM" id="Phobius"/>
    </source>
</evidence>
<organism evidence="5 6">
    <name type="scientific">Caenorhabditis nigoni</name>
    <dbReference type="NCBI Taxonomy" id="1611254"/>
    <lineage>
        <taxon>Eukaryota</taxon>
        <taxon>Metazoa</taxon>
        <taxon>Ecdysozoa</taxon>
        <taxon>Nematoda</taxon>
        <taxon>Chromadorea</taxon>
        <taxon>Rhabditida</taxon>
        <taxon>Rhabditina</taxon>
        <taxon>Rhabditomorpha</taxon>
        <taxon>Rhabditoidea</taxon>
        <taxon>Rhabditidae</taxon>
        <taxon>Peloderinae</taxon>
        <taxon>Caenorhabditis</taxon>
    </lineage>
</organism>
<dbReference type="InterPro" id="IPR003125">
    <property type="entry name" value="WSN"/>
</dbReference>
<feature type="compositionally biased region" description="Low complexity" evidence="2">
    <location>
        <begin position="1256"/>
        <end position="1277"/>
    </location>
</feature>
<evidence type="ECO:0000313" key="6">
    <source>
        <dbReference type="Proteomes" id="UP000230233"/>
    </source>
</evidence>
<dbReference type="InterPro" id="IPR036420">
    <property type="entry name" value="BRCT_dom_sf"/>
</dbReference>
<dbReference type="OrthoDB" id="5813334at2759"/>
<feature type="compositionally biased region" description="Polar residues" evidence="2">
    <location>
        <begin position="1236"/>
        <end position="1254"/>
    </location>
</feature>
<dbReference type="PROSITE" id="PS50297">
    <property type="entry name" value="ANK_REP_REGION"/>
    <property type="match status" value="1"/>
</dbReference>
<keyword evidence="6" id="KW-1185">Reference proteome</keyword>
<dbReference type="Gene3D" id="1.25.40.20">
    <property type="entry name" value="Ankyrin repeat-containing domain"/>
    <property type="match status" value="1"/>
</dbReference>
<comment type="caution">
    <text evidence="5">The sequence shown here is derived from an EMBL/GenBank/DDBJ whole genome shotgun (WGS) entry which is preliminary data.</text>
</comment>
<name>A0A2G5U360_9PELO</name>
<dbReference type="EMBL" id="PDUG01000004">
    <property type="protein sequence ID" value="PIC33676.1"/>
    <property type="molecule type" value="Genomic_DNA"/>
</dbReference>
<dbReference type="InterPro" id="IPR036770">
    <property type="entry name" value="Ankyrin_rpt-contain_sf"/>
</dbReference>
<evidence type="ECO:0000313" key="5">
    <source>
        <dbReference type="EMBL" id="PIC33676.1"/>
    </source>
</evidence>
<evidence type="ECO:0000256" key="2">
    <source>
        <dbReference type="SAM" id="MobiDB-lite"/>
    </source>
</evidence>
<feature type="domain" description="Domain of unknown function WSN" evidence="4">
    <location>
        <begin position="48"/>
        <end position="114"/>
    </location>
</feature>
<keyword evidence="1" id="KW-0040">ANK repeat</keyword>
<evidence type="ECO:0000259" key="4">
    <source>
        <dbReference type="SMART" id="SM00453"/>
    </source>
</evidence>
<dbReference type="Pfam" id="PF02206">
    <property type="entry name" value="WSN"/>
    <property type="match status" value="1"/>
</dbReference>
<dbReference type="InterPro" id="IPR053345">
    <property type="entry name" value="Ankyrin_repeat-containing"/>
</dbReference>
<dbReference type="SUPFAM" id="SSF52113">
    <property type="entry name" value="BRCT domain"/>
    <property type="match status" value="1"/>
</dbReference>
<keyword evidence="3" id="KW-0472">Membrane</keyword>
<dbReference type="Proteomes" id="UP000230233">
    <property type="component" value="Chromosome IV"/>
</dbReference>
<keyword evidence="3" id="KW-1133">Transmembrane helix</keyword>
<gene>
    <name evidence="5" type="primary">Cni-Y67A10A.3</name>
    <name evidence="5" type="synonym">Cnig_chr_IV.g13571</name>
    <name evidence="5" type="ORF">B9Z55_013571</name>
</gene>
<dbReference type="PROSITE" id="PS50088">
    <property type="entry name" value="ANK_REPEAT"/>
    <property type="match status" value="1"/>
</dbReference>
<dbReference type="SUPFAM" id="SSF48403">
    <property type="entry name" value="Ankyrin repeat"/>
    <property type="match status" value="1"/>
</dbReference>
<dbReference type="PANTHER" id="PTHR22956:SF15">
    <property type="entry name" value="DOMAIN OF UNKNOWN FUNCTION WSN DOMAIN-CONTAINING PROTEIN"/>
    <property type="match status" value="1"/>
</dbReference>
<reference evidence="6" key="1">
    <citation type="submission" date="2017-10" db="EMBL/GenBank/DDBJ databases">
        <title>Rapid genome shrinkage in a self-fertile nematode reveals novel sperm competition proteins.</title>
        <authorList>
            <person name="Yin D."/>
            <person name="Schwarz E.M."/>
            <person name="Thomas C.G."/>
            <person name="Felde R.L."/>
            <person name="Korf I.F."/>
            <person name="Cutter A.D."/>
            <person name="Schartner C.M."/>
            <person name="Ralston E.J."/>
            <person name="Meyer B.J."/>
            <person name="Haag E.S."/>
        </authorList>
    </citation>
    <scope>NUCLEOTIDE SEQUENCE [LARGE SCALE GENOMIC DNA]</scope>
    <source>
        <strain evidence="6">JU1422</strain>
    </source>
</reference>
<dbReference type="SMART" id="SM00453">
    <property type="entry name" value="WSN"/>
    <property type="match status" value="1"/>
</dbReference>
<feature type="repeat" description="ANK" evidence="1">
    <location>
        <begin position="918"/>
        <end position="950"/>
    </location>
</feature>
<dbReference type="InterPro" id="IPR002110">
    <property type="entry name" value="Ankyrin_rpt"/>
</dbReference>
<feature type="transmembrane region" description="Helical" evidence="3">
    <location>
        <begin position="825"/>
        <end position="847"/>
    </location>
</feature>
<keyword evidence="3" id="KW-0812">Transmembrane</keyword>
<protein>
    <recommendedName>
        <fullName evidence="4">Domain of unknown function WSN domain-containing protein</fullName>
    </recommendedName>
</protein>
<sequence>MEKLRFSLLSMKKLLLMQFFLSLSFCFCSCLSTGSGLRFYRQNGQGSSALHQIANDFSMLARLVNGIALREGLSDGFADPEEVIAELLNLESGETVHNLIETKLDSELSKKLEDTVIDAEKLGVNPIRNSLEVKDGIMALESMKSYVDDLNIGATTKNANDFIEKAKKIKTATQYKSPLPFKDIQDVAERMKILRDHPLDADSLLAVRISELFQMIVKSRHQIHSVISYSVNYRTHYESILDIQGKYKTLNPIHSISTAGQAYQKSWNVFNSLAEKMNALKTDMDVLLPLSTDHETHSDTSKSLKKVTDFVKSMSTLKMSSKSLTEGFPNGPSDLIRIKEDLNEKWLKEKIAEGKDMNKLLPYLSFLDNVGANLSIVSKEWKDFNKEKDMVGITTSLLSLFETLAKDGKHIQGIKHLETTLKTLTSATSSLKPIKGSPKFSQFDAVYNFSKTLDGYSDAFKKKFENIFRNGDEGVFAAFESLVVIAETEVQRARINNSEADDTARKCRAIQGFAQLVDVVVASNEELAPIFSGEMDKFLKEKPDFSVVGEVQKGLDGTGLEDALKKLKGQSVDLNSIEKILNFGMKVREVKKQSVDTIKQVLDLIEKLKVGLKKAKSMMKKSRHRRSLDELKRLKDSKAIALDLGKGVNLLRKLADAYEKRNLIQTIAEYPADVDRELKFIPALDSLWTKEAKKSMREMTPELEEIEKYAQENKDSKDLIKVGSVFSKASEIRGVPIDTKIFNANFLEELKKSHSSILQNAGQTFSELSTLELDYSTHRTSIKAASLSLLPLREYFDEVFGISRTSNGEIIVKKEGQNGISQETLLYICGAIAFVVLVVGGAIYFIYKCRRDHKYFKRLRDPETWVLLAFTEENVPVEFGNGFAIKAYHYIIKNDYGAFRNSLRKGAYVDAKVQSHKQSNTMLHEAVIQGRPRFVEALIKHGATRDILNHEYETPYQLAVRLKKKSCIKVFKKYEKKTFKVVLPEPVAKHDYTIKVERGIPEEEHYHGDFFKKFGQYRTEGMKRPTHYVAKTDKKGVLHVEEHHLPHIFSASMIMGHRWLKACLDNSSKIAHNQEYRVTKMKFRGKEYKNLLEIKDFINRMNVPYMFGIGVSYNNNTLTEEWGTLRVVTGQLGVFVGTGDFPFVKESQKRGTTYHRDDLSRNFLIYRKRDRTQVEMNFKSTWIENSEFWFANTDEFIEYLLSFKIISKQIAKVDAKSKDNKAEKPGNKKKKKSIEESQCSNSGPENSDSGTSAIGGTPTSRTPVSRTPGSRTPGSRTPRSRTP</sequence>
<evidence type="ECO:0000256" key="1">
    <source>
        <dbReference type="PROSITE-ProRule" id="PRU00023"/>
    </source>
</evidence>
<dbReference type="PANTHER" id="PTHR22956">
    <property type="entry name" value="ANKYRIN REPEAT-CONTAINING PROTEIN F37A4.4-RELATED-RELATED"/>
    <property type="match status" value="1"/>
</dbReference>
<proteinExistence type="predicted"/>
<accession>A0A2G5U360</accession>
<feature type="compositionally biased region" description="Basic and acidic residues" evidence="2">
    <location>
        <begin position="1214"/>
        <end position="1226"/>
    </location>
</feature>
<feature type="region of interest" description="Disordered" evidence="2">
    <location>
        <begin position="1214"/>
        <end position="1283"/>
    </location>
</feature>